<protein>
    <recommendedName>
        <fullName evidence="3">Mariner Mos1 transposase</fullName>
    </recommendedName>
</protein>
<comment type="caution">
    <text evidence="1">The sequence shown here is derived from an EMBL/GenBank/DDBJ whole genome shotgun (WGS) entry which is preliminary data.</text>
</comment>
<accession>A0A4C1YGV4</accession>
<dbReference type="Proteomes" id="UP000299102">
    <property type="component" value="Unassembled WGS sequence"/>
</dbReference>
<evidence type="ECO:0000313" key="1">
    <source>
        <dbReference type="EMBL" id="GBP73667.1"/>
    </source>
</evidence>
<evidence type="ECO:0000313" key="2">
    <source>
        <dbReference type="Proteomes" id="UP000299102"/>
    </source>
</evidence>
<dbReference type="AlphaFoldDB" id="A0A4C1YGV4"/>
<keyword evidence="2" id="KW-1185">Reference proteome</keyword>
<gene>
    <name evidence="1" type="ORF">EVAR_103948_1</name>
</gene>
<name>A0A4C1YGV4_EUMVA</name>
<dbReference type="EMBL" id="BGZK01001182">
    <property type="protein sequence ID" value="GBP73667.1"/>
    <property type="molecule type" value="Genomic_DNA"/>
</dbReference>
<reference evidence="1 2" key="1">
    <citation type="journal article" date="2019" name="Commun. Biol.">
        <title>The bagworm genome reveals a unique fibroin gene that provides high tensile strength.</title>
        <authorList>
            <person name="Kono N."/>
            <person name="Nakamura H."/>
            <person name="Ohtoshi R."/>
            <person name="Tomita M."/>
            <person name="Numata K."/>
            <person name="Arakawa K."/>
        </authorList>
    </citation>
    <scope>NUCLEOTIDE SEQUENCE [LARGE SCALE GENOMIC DNA]</scope>
</reference>
<organism evidence="1 2">
    <name type="scientific">Eumeta variegata</name>
    <name type="common">Bagworm moth</name>
    <name type="synonym">Eumeta japonica</name>
    <dbReference type="NCBI Taxonomy" id="151549"/>
    <lineage>
        <taxon>Eukaryota</taxon>
        <taxon>Metazoa</taxon>
        <taxon>Ecdysozoa</taxon>
        <taxon>Arthropoda</taxon>
        <taxon>Hexapoda</taxon>
        <taxon>Insecta</taxon>
        <taxon>Pterygota</taxon>
        <taxon>Neoptera</taxon>
        <taxon>Endopterygota</taxon>
        <taxon>Lepidoptera</taxon>
        <taxon>Glossata</taxon>
        <taxon>Ditrysia</taxon>
        <taxon>Tineoidea</taxon>
        <taxon>Psychidae</taxon>
        <taxon>Oiketicinae</taxon>
        <taxon>Eumeta</taxon>
    </lineage>
</organism>
<evidence type="ECO:0008006" key="3">
    <source>
        <dbReference type="Google" id="ProtNLM"/>
    </source>
</evidence>
<sequence length="469" mass="53410">MSDSRVRYFRREGCVGTRRHQRHTATLVACHPDWRTVQMTQTDAELNSDASAPGPRRAGAQWLLCERGPGQKSGSCFLRLPRHWTPHVGKTDVSSGFFVAISTNLPKMNNSTLLQLTNKNDNLKVVEMKEKRKLLRIGWDLCEGRLSTTTTENNISGVRLITETDKRVTYQQIRKNLGINMSQEFRSTQQISLTCDDGLRPRQPLQHVLYEPHVGARLQVAHAFAQDGDEHGPYLRLHTRRYKMLFLEHLEDSRFKEGASNLVWDIVKGDETWIYCYDSKTYSNRPYGVYRDELKPTKVARERSASKRIIASFLNKTGYVAAAAFENCRTMTKGKRCTSSARRAGVHALEKKLMIKNNPWRGVTRGPDRLPKADGAGGALTASSASRWAAQRSEKYFLMKFFLFVPAQRTRALHTRRNYSQVGAAAAGITPDLINPRRPTAGARRYMFTFQLALSRTEINNLRVYKSHM</sequence>
<proteinExistence type="predicted"/>